<keyword evidence="3" id="KW-1185">Reference proteome</keyword>
<sequence length="136" mass="14596">MTRARPSQGFTLIELLITLACIAALTSIAWPSYQSLILRSQRAQARASLLQAAHWFERAASANGNYPSAAEVPISVLQIEGQRYKMSVTSTAQSYTLSATPLSVQAADVCGTLTVNHLGVRNVQGASQTAAQCWSR</sequence>
<dbReference type="Pfam" id="PF16732">
    <property type="entry name" value="ComP_DUS"/>
    <property type="match status" value="1"/>
</dbReference>
<dbReference type="InterPro" id="IPR031982">
    <property type="entry name" value="PilE-like"/>
</dbReference>
<accession>A0A315ESD0</accession>
<dbReference type="EMBL" id="NESP01000001">
    <property type="protein sequence ID" value="PUE60663.1"/>
    <property type="molecule type" value="Genomic_DNA"/>
</dbReference>
<organism evidence="2 3">
    <name type="scientific">Limnohabitans curvus</name>
    <dbReference type="NCBI Taxonomy" id="323423"/>
    <lineage>
        <taxon>Bacteria</taxon>
        <taxon>Pseudomonadati</taxon>
        <taxon>Pseudomonadota</taxon>
        <taxon>Betaproteobacteria</taxon>
        <taxon>Burkholderiales</taxon>
        <taxon>Comamonadaceae</taxon>
        <taxon>Limnohabitans</taxon>
    </lineage>
</organism>
<dbReference type="Proteomes" id="UP000251341">
    <property type="component" value="Unassembled WGS sequence"/>
</dbReference>
<keyword evidence="1" id="KW-1133">Transmembrane helix</keyword>
<protein>
    <recommendedName>
        <fullName evidence="4">Prepilin-type cleavage/methylation domain-containing protein</fullName>
    </recommendedName>
</protein>
<feature type="transmembrane region" description="Helical" evidence="1">
    <location>
        <begin position="12"/>
        <end position="33"/>
    </location>
</feature>
<keyword evidence="1" id="KW-0472">Membrane</keyword>
<dbReference type="GO" id="GO:0043683">
    <property type="term" value="P:type IV pilus assembly"/>
    <property type="evidence" value="ECO:0007669"/>
    <property type="project" value="InterPro"/>
</dbReference>
<name>A0A315ESD0_9BURK</name>
<comment type="caution">
    <text evidence="2">The sequence shown here is derived from an EMBL/GenBank/DDBJ whole genome shotgun (WGS) entry which is preliminary data.</text>
</comment>
<keyword evidence="1" id="KW-0812">Transmembrane</keyword>
<evidence type="ECO:0000256" key="1">
    <source>
        <dbReference type="SAM" id="Phobius"/>
    </source>
</evidence>
<dbReference type="NCBIfam" id="TIGR02532">
    <property type="entry name" value="IV_pilin_GFxxxE"/>
    <property type="match status" value="1"/>
</dbReference>
<dbReference type="Pfam" id="PF07963">
    <property type="entry name" value="N_methyl"/>
    <property type="match status" value="1"/>
</dbReference>
<evidence type="ECO:0000313" key="3">
    <source>
        <dbReference type="Proteomes" id="UP000251341"/>
    </source>
</evidence>
<evidence type="ECO:0008006" key="4">
    <source>
        <dbReference type="Google" id="ProtNLM"/>
    </source>
</evidence>
<reference evidence="2 3" key="1">
    <citation type="submission" date="2017-04" db="EMBL/GenBank/DDBJ databases">
        <title>Unexpected and diverse lifestyles within the genus Limnohabitans.</title>
        <authorList>
            <person name="Kasalicky V."/>
            <person name="Mehrshad M."/>
            <person name="Andrei S.-A."/>
            <person name="Salcher M."/>
            <person name="Kratochvilova H."/>
            <person name="Simek K."/>
            <person name="Ghai R."/>
        </authorList>
    </citation>
    <scope>NUCLEOTIDE SEQUENCE [LARGE SCALE GENOMIC DNA]</scope>
    <source>
        <strain evidence="2 3">MWH-C5</strain>
    </source>
</reference>
<dbReference type="SUPFAM" id="SSF54523">
    <property type="entry name" value="Pili subunits"/>
    <property type="match status" value="1"/>
</dbReference>
<dbReference type="RefSeq" id="WP_108359970.1">
    <property type="nucleotide sequence ID" value="NZ_NESP01000001.1"/>
</dbReference>
<dbReference type="InterPro" id="IPR045584">
    <property type="entry name" value="Pilin-like"/>
</dbReference>
<dbReference type="AlphaFoldDB" id="A0A315ESD0"/>
<gene>
    <name evidence="2" type="ORF">B9Z44_01935</name>
</gene>
<dbReference type="Gene3D" id="3.30.700.10">
    <property type="entry name" value="Glycoprotein, Type 4 Pilin"/>
    <property type="match status" value="1"/>
</dbReference>
<proteinExistence type="predicted"/>
<evidence type="ECO:0000313" key="2">
    <source>
        <dbReference type="EMBL" id="PUE60663.1"/>
    </source>
</evidence>
<dbReference type="InterPro" id="IPR012902">
    <property type="entry name" value="N_methyl_site"/>
</dbReference>